<evidence type="ECO:0000313" key="1">
    <source>
        <dbReference type="EMBL" id="GAA1494029.1"/>
    </source>
</evidence>
<comment type="caution">
    <text evidence="1">The sequence shown here is derived from an EMBL/GenBank/DDBJ whole genome shotgun (WGS) entry which is preliminary data.</text>
</comment>
<proteinExistence type="predicted"/>
<reference evidence="1 2" key="1">
    <citation type="journal article" date="2019" name="Int. J. Syst. Evol. Microbiol.">
        <title>The Global Catalogue of Microorganisms (GCM) 10K type strain sequencing project: providing services to taxonomists for standard genome sequencing and annotation.</title>
        <authorList>
            <consortium name="The Broad Institute Genomics Platform"/>
            <consortium name="The Broad Institute Genome Sequencing Center for Infectious Disease"/>
            <person name="Wu L."/>
            <person name="Ma J."/>
        </authorList>
    </citation>
    <scope>NUCLEOTIDE SEQUENCE [LARGE SCALE GENOMIC DNA]</scope>
    <source>
        <strain evidence="1 2">JCM 12140</strain>
    </source>
</reference>
<name>A0ABN1ZFW2_9MICO</name>
<dbReference type="EMBL" id="BAAAJX010000012">
    <property type="protein sequence ID" value="GAA1494029.1"/>
    <property type="molecule type" value="Genomic_DNA"/>
</dbReference>
<accession>A0ABN1ZFW2</accession>
<keyword evidence="2" id="KW-1185">Reference proteome</keyword>
<protein>
    <submittedName>
        <fullName evidence="1">Uncharacterized protein</fullName>
    </submittedName>
</protein>
<gene>
    <name evidence="1" type="ORF">GCM10009627_23750</name>
</gene>
<evidence type="ECO:0000313" key="2">
    <source>
        <dbReference type="Proteomes" id="UP001501742"/>
    </source>
</evidence>
<dbReference type="Proteomes" id="UP001501742">
    <property type="component" value="Unassembled WGS sequence"/>
</dbReference>
<organism evidence="1 2">
    <name type="scientific">Curtobacterium herbarum</name>
    <dbReference type="NCBI Taxonomy" id="150122"/>
    <lineage>
        <taxon>Bacteria</taxon>
        <taxon>Bacillati</taxon>
        <taxon>Actinomycetota</taxon>
        <taxon>Actinomycetes</taxon>
        <taxon>Micrococcales</taxon>
        <taxon>Microbacteriaceae</taxon>
        <taxon>Curtobacterium</taxon>
    </lineage>
</organism>
<sequence>MLAWVGAAGVGVTAFVPAREVGALPRSPTTVVPDWQPVNAIADATTSAVAMVALVRSGIVTR</sequence>